<dbReference type="Proteomes" id="UP000886890">
    <property type="component" value="Unassembled WGS sequence"/>
</dbReference>
<dbReference type="PANTHER" id="PTHR43016:SF13">
    <property type="entry name" value="PRESEQUENCE PROTEASE, MITOCHONDRIAL"/>
    <property type="match status" value="1"/>
</dbReference>
<proteinExistence type="predicted"/>
<dbReference type="Pfam" id="PF00675">
    <property type="entry name" value="Peptidase_M16"/>
    <property type="match status" value="1"/>
</dbReference>
<reference evidence="3" key="1">
    <citation type="journal article" date="2021" name="PeerJ">
        <title>Extensive microbial diversity within the chicken gut microbiome revealed by metagenomics and culture.</title>
        <authorList>
            <person name="Gilroy R."/>
            <person name="Ravi A."/>
            <person name="Getino M."/>
            <person name="Pursley I."/>
            <person name="Horton D.L."/>
            <person name="Alikhan N.F."/>
            <person name="Baker D."/>
            <person name="Gharbi K."/>
            <person name="Hall N."/>
            <person name="Watson M."/>
            <person name="Adriaenssens E.M."/>
            <person name="Foster-Nyarko E."/>
            <person name="Jarju S."/>
            <person name="Secka A."/>
            <person name="Antonio M."/>
            <person name="Oren A."/>
            <person name="Chaudhuri R.R."/>
            <person name="La Ragione R."/>
            <person name="Hildebrand F."/>
            <person name="Pallen M.J."/>
        </authorList>
    </citation>
    <scope>NUCLEOTIDE SEQUENCE</scope>
    <source>
        <strain evidence="3">CHK183-1962</strain>
    </source>
</reference>
<evidence type="ECO:0000256" key="1">
    <source>
        <dbReference type="SAM" id="Coils"/>
    </source>
</evidence>
<protein>
    <submittedName>
        <fullName evidence="3">Insulinase family protein</fullName>
    </submittedName>
</protein>
<dbReference type="GO" id="GO:0004222">
    <property type="term" value="F:metalloendopeptidase activity"/>
    <property type="evidence" value="ECO:0007669"/>
    <property type="project" value="TreeGrafter"/>
</dbReference>
<accession>A0A9D1XER2</accession>
<dbReference type="InterPro" id="IPR055130">
    <property type="entry name" value="PreP_C"/>
</dbReference>
<dbReference type="InterPro" id="IPR013578">
    <property type="entry name" value="Peptidase_M16C_assoc"/>
</dbReference>
<dbReference type="FunFam" id="3.30.830.10:FF:000034">
    <property type="entry name" value="presequence protease 1, chloroplastic/mitochondrial"/>
    <property type="match status" value="1"/>
</dbReference>
<dbReference type="InterPro" id="IPR011765">
    <property type="entry name" value="Pept_M16_N"/>
</dbReference>
<dbReference type="Pfam" id="PF22516">
    <property type="entry name" value="PreP_C"/>
    <property type="match status" value="1"/>
</dbReference>
<feature type="coiled-coil region" evidence="1">
    <location>
        <begin position="488"/>
        <end position="515"/>
    </location>
</feature>
<comment type="caution">
    <text evidence="3">The sequence shown here is derived from an EMBL/GenBank/DDBJ whole genome shotgun (WGS) entry which is preliminary data.</text>
</comment>
<dbReference type="EMBL" id="DXEK01000180">
    <property type="protein sequence ID" value="HIX78092.1"/>
    <property type="molecule type" value="Genomic_DNA"/>
</dbReference>
<dbReference type="Gene3D" id="3.30.830.10">
    <property type="entry name" value="Metalloenzyme, LuxS/M16 peptidase-like"/>
    <property type="match status" value="4"/>
</dbReference>
<feature type="domain" description="Peptidase M16C associated" evidence="2">
    <location>
        <begin position="462"/>
        <end position="712"/>
    </location>
</feature>
<gene>
    <name evidence="3" type="ORF">H9734_10940</name>
</gene>
<dbReference type="GO" id="GO:0016485">
    <property type="term" value="P:protein processing"/>
    <property type="evidence" value="ECO:0007669"/>
    <property type="project" value="TreeGrafter"/>
</dbReference>
<reference evidence="3" key="2">
    <citation type="submission" date="2021-04" db="EMBL/GenBank/DDBJ databases">
        <authorList>
            <person name="Gilroy R."/>
        </authorList>
    </citation>
    <scope>NUCLEOTIDE SEQUENCE</scope>
    <source>
        <strain evidence="3">CHK183-1962</strain>
    </source>
</reference>
<sequence>MKIENCPAYERIKEEEIRDIHAKGYLLRHKKSGARVLLMENDDENKVFNIAFRTPPANSTGVAHILEHSVLEGSREFPLKDPFVELVKGSLNTFLNAMTYPDKTMYPVASCNDTDFKNLMHVYLDAVFYPNIYERKEIFLQEGWSYHLESEDAPITYNGVVYNEMKGAFSSADEVLERETFNSLFPDTLYGVESGGDPSCIPDLTYEEFLNFHRKYYHPSNSYIYLYGNMNMEEYLTWMDEKYLSAFDRISVDSEIPLQKPFDAPKELRIPYPVLEDEEEEDNTYLSCNMVTGTALDVRLSLAFSILEYVLLDAPGAPVKQALLDARIGKDVYGSYEDGILQPFFSIVAKNAKEENREEFLSIIRSTLEEIVKNGIDQKAVEAGINYFEFRFREADYGSFPKGLIYGIDLFDSWLYSEDQPWSYLKQLDIYEELKTLAGQGYFEKLIQDYLLDNPHCAIVTLYPEPGLASRREEEIAEKLADYKAGLSREEIQELVRQTAELKAYQEEEDSEEAKKKIPLLKRSDIRKESIHLYNEEHLVDGIQVVHHDLFTNGIGYLTLLFNTERIPNEQIPYMGILKSVLGYVDTKHYSYGELFHTINANSGGISCGLQVFAKPEEEKDCYRMFGVRAKYLYPKTGFVFSMIQEILTTSNLRDEKRLYEILASLKSRLQESLASAGNSTAVMRASSYDSAMSWFQDRTAGISFYKLVEDLEAHFDERKEELFQTLEDLVKEIFRPENLMISFTADGEGLKELEQEVPKLKEHLYTGPAPSGSISYDFEQKNEAFCTSGQVQYVALCGNYRKAGFAYTGALRILKVILSYDYLWNNIRVKGGAYGCSAGFQRKGGVYFASYRDPNLSRTLEVYRNCPEYIRKFDADEREMTKYIIGTISELDVPMNPSAKGQVSMNAWFTKITEADFQKERDEVLNATAEDIRKTADLVEAALSQKNLCVIGSEAAIQKEKQLFGAIDRI</sequence>
<dbReference type="Pfam" id="PF08367">
    <property type="entry name" value="M16C_assoc"/>
    <property type="match status" value="1"/>
</dbReference>
<dbReference type="InterPro" id="IPR011249">
    <property type="entry name" value="Metalloenz_LuxS/M16"/>
</dbReference>
<dbReference type="Pfam" id="PF05193">
    <property type="entry name" value="Peptidase_M16_C"/>
    <property type="match status" value="1"/>
</dbReference>
<keyword evidence="1" id="KW-0175">Coiled coil</keyword>
<evidence type="ECO:0000259" key="2">
    <source>
        <dbReference type="SMART" id="SM01264"/>
    </source>
</evidence>
<evidence type="ECO:0000313" key="4">
    <source>
        <dbReference type="Proteomes" id="UP000886890"/>
    </source>
</evidence>
<dbReference type="AlphaFoldDB" id="A0A9D1XER2"/>
<evidence type="ECO:0000313" key="3">
    <source>
        <dbReference type="EMBL" id="HIX78092.1"/>
    </source>
</evidence>
<dbReference type="InterPro" id="IPR007863">
    <property type="entry name" value="Peptidase_M16_C"/>
</dbReference>
<dbReference type="SUPFAM" id="SSF63411">
    <property type="entry name" value="LuxS/MPP-like metallohydrolase"/>
    <property type="match status" value="4"/>
</dbReference>
<dbReference type="PANTHER" id="PTHR43016">
    <property type="entry name" value="PRESEQUENCE PROTEASE"/>
    <property type="match status" value="1"/>
</dbReference>
<dbReference type="GO" id="GO:0046872">
    <property type="term" value="F:metal ion binding"/>
    <property type="evidence" value="ECO:0007669"/>
    <property type="project" value="InterPro"/>
</dbReference>
<name>A0A9D1XER2_9FIRM</name>
<organism evidence="3 4">
    <name type="scientific">Candidatus Fusicatenibacter merdavium</name>
    <dbReference type="NCBI Taxonomy" id="2838600"/>
    <lineage>
        <taxon>Bacteria</taxon>
        <taxon>Bacillati</taxon>
        <taxon>Bacillota</taxon>
        <taxon>Clostridia</taxon>
        <taxon>Lachnospirales</taxon>
        <taxon>Lachnospiraceae</taxon>
        <taxon>Fusicatenibacter</taxon>
    </lineage>
</organism>
<dbReference type="SMART" id="SM01264">
    <property type="entry name" value="M16C_associated"/>
    <property type="match status" value="1"/>
</dbReference>